<feature type="transmembrane region" description="Helical" evidence="6">
    <location>
        <begin position="278"/>
        <end position="297"/>
    </location>
</feature>
<dbReference type="Pfam" id="PF07690">
    <property type="entry name" value="MFS_1"/>
    <property type="match status" value="1"/>
</dbReference>
<feature type="transmembrane region" description="Helical" evidence="6">
    <location>
        <begin position="147"/>
        <end position="167"/>
    </location>
</feature>
<feature type="transmembrane region" description="Helical" evidence="6">
    <location>
        <begin position="450"/>
        <end position="469"/>
    </location>
</feature>
<keyword evidence="3 6" id="KW-1133">Transmembrane helix</keyword>
<feature type="transmembrane region" description="Helical" evidence="6">
    <location>
        <begin position="211"/>
        <end position="228"/>
    </location>
</feature>
<sequence>MPVSLPPPKRAEASAAAPARIGAVVGFMAFVELTSGFFQGFVPPLLPSIAGLHGVSAGDIGLVVSLQLLAAAVCVPVLTKLGDMYGHRRMLRIALGVVVLGSLLVALAPSYELVLLGRVLTGPLSAWLPLEIAITRDKVQGDAGRRAIGLLVGCLTGGVALGSLMAGPAEDLLGGVRPALLVLTVLAVLAFGCAVFLIPETSVRAAQRIDGVGFAGLAVALLLLQYGLSQTSRLGWGSSTVLGCLLGGLVVLAAWAWWELRTEQPAVDLRVIGHRSMWPVQLAAMLFAIALFGSQSPNSTFLATRSGEAGYGFGLDTTGIALLTLPSQIASVIGASLHSRLAARIGLHRTIATGAALLAVGYGALCLAHGSEAAFGITVTLVGLGVGLMSGGFPSLVAERAPAGQTGIAAGIYNTVRTLAGGIAGGLFAVVLSNVLLANSPLPSVEAYRLVWLTCALSGLVAAGLVLLARRRTTDRP</sequence>
<comment type="caution">
    <text evidence="8">The sequence shown here is derived from an EMBL/GenBank/DDBJ whole genome shotgun (WGS) entry which is preliminary data.</text>
</comment>
<dbReference type="Gene3D" id="1.20.1250.20">
    <property type="entry name" value="MFS general substrate transporter like domains"/>
    <property type="match status" value="1"/>
</dbReference>
<dbReference type="GO" id="GO:0022857">
    <property type="term" value="F:transmembrane transporter activity"/>
    <property type="evidence" value="ECO:0007669"/>
    <property type="project" value="InterPro"/>
</dbReference>
<feature type="transmembrane region" description="Helical" evidence="6">
    <location>
        <begin position="179"/>
        <end position="199"/>
    </location>
</feature>
<feature type="transmembrane region" description="Helical" evidence="6">
    <location>
        <begin position="115"/>
        <end position="135"/>
    </location>
</feature>
<evidence type="ECO:0000313" key="8">
    <source>
        <dbReference type="EMBL" id="RVU20874.1"/>
    </source>
</evidence>
<dbReference type="PROSITE" id="PS50850">
    <property type="entry name" value="MFS"/>
    <property type="match status" value="1"/>
</dbReference>
<keyword evidence="5" id="KW-0046">Antibiotic resistance</keyword>
<feature type="transmembrane region" description="Helical" evidence="6">
    <location>
        <begin position="419"/>
        <end position="438"/>
    </location>
</feature>
<feature type="domain" description="Major facilitator superfamily (MFS) profile" evidence="7">
    <location>
        <begin position="24"/>
        <end position="474"/>
    </location>
</feature>
<gene>
    <name evidence="8" type="ORF">EOT10_26380</name>
</gene>
<feature type="transmembrane region" description="Helical" evidence="6">
    <location>
        <begin position="317"/>
        <end position="338"/>
    </location>
</feature>
<evidence type="ECO:0000256" key="6">
    <source>
        <dbReference type="SAM" id="Phobius"/>
    </source>
</evidence>
<organism evidence="8 9">
    <name type="scientific">Streptomyces antnestii</name>
    <dbReference type="NCBI Taxonomy" id="2494256"/>
    <lineage>
        <taxon>Bacteria</taxon>
        <taxon>Bacillati</taxon>
        <taxon>Actinomycetota</taxon>
        <taxon>Actinomycetes</taxon>
        <taxon>Kitasatosporales</taxon>
        <taxon>Streptomycetaceae</taxon>
        <taxon>Streptomyces</taxon>
    </lineage>
</organism>
<accession>A0A437PFI8</accession>
<feature type="transmembrane region" description="Helical" evidence="6">
    <location>
        <begin position="350"/>
        <end position="370"/>
    </location>
</feature>
<dbReference type="PANTHER" id="PTHR42718:SF35">
    <property type="entry name" value="BLL0718 PROTEIN"/>
    <property type="match status" value="1"/>
</dbReference>
<protein>
    <submittedName>
        <fullName evidence="8">MFS transporter</fullName>
    </submittedName>
</protein>
<dbReference type="Gene3D" id="1.20.1720.10">
    <property type="entry name" value="Multidrug resistance protein D"/>
    <property type="match status" value="1"/>
</dbReference>
<evidence type="ECO:0000256" key="1">
    <source>
        <dbReference type="ARBA" id="ARBA00004651"/>
    </source>
</evidence>
<evidence type="ECO:0000256" key="2">
    <source>
        <dbReference type="ARBA" id="ARBA00022692"/>
    </source>
</evidence>
<feature type="transmembrane region" description="Helical" evidence="6">
    <location>
        <begin position="21"/>
        <end position="40"/>
    </location>
</feature>
<keyword evidence="4 6" id="KW-0472">Membrane</keyword>
<evidence type="ECO:0000313" key="9">
    <source>
        <dbReference type="Proteomes" id="UP000283128"/>
    </source>
</evidence>
<comment type="subcellular location">
    <subcellularLocation>
        <location evidence="1">Cell membrane</location>
        <topology evidence="1">Multi-pass membrane protein</topology>
    </subcellularLocation>
</comment>
<evidence type="ECO:0000256" key="5">
    <source>
        <dbReference type="ARBA" id="ARBA00023251"/>
    </source>
</evidence>
<feature type="transmembrane region" description="Helical" evidence="6">
    <location>
        <begin position="90"/>
        <end position="109"/>
    </location>
</feature>
<dbReference type="PANTHER" id="PTHR42718">
    <property type="entry name" value="MAJOR FACILITATOR SUPERFAMILY MULTIDRUG TRANSPORTER MFSC"/>
    <property type="match status" value="1"/>
</dbReference>
<dbReference type="InterPro" id="IPR036259">
    <property type="entry name" value="MFS_trans_sf"/>
</dbReference>
<dbReference type="InterPro" id="IPR020846">
    <property type="entry name" value="MFS_dom"/>
</dbReference>
<dbReference type="SUPFAM" id="SSF103473">
    <property type="entry name" value="MFS general substrate transporter"/>
    <property type="match status" value="1"/>
</dbReference>
<evidence type="ECO:0000259" key="7">
    <source>
        <dbReference type="PROSITE" id="PS50850"/>
    </source>
</evidence>
<dbReference type="OrthoDB" id="4484751at2"/>
<dbReference type="EMBL" id="RZYA01000014">
    <property type="protein sequence ID" value="RVU20874.1"/>
    <property type="molecule type" value="Genomic_DNA"/>
</dbReference>
<keyword evidence="2 6" id="KW-0812">Transmembrane</keyword>
<reference evidence="8 9" key="1">
    <citation type="submission" date="2019-01" db="EMBL/GenBank/DDBJ databases">
        <title>Genome sequences of Streptomyces and Rhizobium isolates collected from root and soil.</title>
        <authorList>
            <person name="Chhettri S."/>
            <person name="Sevigny J.L."/>
            <person name="Sen A."/>
            <person name="Ennis N."/>
            <person name="Tisa L."/>
        </authorList>
    </citation>
    <scope>NUCLEOTIDE SEQUENCE [LARGE SCALE GENOMIC DNA]</scope>
    <source>
        <strain evidence="8 9">San01</strain>
    </source>
</reference>
<name>A0A437PFI8_9ACTN</name>
<feature type="transmembrane region" description="Helical" evidence="6">
    <location>
        <begin position="376"/>
        <end position="398"/>
    </location>
</feature>
<dbReference type="AlphaFoldDB" id="A0A437PFI8"/>
<feature type="transmembrane region" description="Helical" evidence="6">
    <location>
        <begin position="234"/>
        <end position="258"/>
    </location>
</feature>
<proteinExistence type="predicted"/>
<evidence type="ECO:0000256" key="4">
    <source>
        <dbReference type="ARBA" id="ARBA00023136"/>
    </source>
</evidence>
<feature type="transmembrane region" description="Helical" evidence="6">
    <location>
        <begin position="60"/>
        <end position="78"/>
    </location>
</feature>
<evidence type="ECO:0000256" key="3">
    <source>
        <dbReference type="ARBA" id="ARBA00022989"/>
    </source>
</evidence>
<dbReference type="RefSeq" id="WP_127830829.1">
    <property type="nucleotide sequence ID" value="NZ_RZYA01000014.1"/>
</dbReference>
<dbReference type="GO" id="GO:0046677">
    <property type="term" value="P:response to antibiotic"/>
    <property type="evidence" value="ECO:0007669"/>
    <property type="project" value="UniProtKB-KW"/>
</dbReference>
<keyword evidence="9" id="KW-1185">Reference proteome</keyword>
<dbReference type="GO" id="GO:0005886">
    <property type="term" value="C:plasma membrane"/>
    <property type="evidence" value="ECO:0007669"/>
    <property type="project" value="UniProtKB-SubCell"/>
</dbReference>
<dbReference type="Proteomes" id="UP000283128">
    <property type="component" value="Unassembled WGS sequence"/>
</dbReference>
<dbReference type="InterPro" id="IPR011701">
    <property type="entry name" value="MFS"/>
</dbReference>